<reference evidence="2" key="1">
    <citation type="submission" date="2015-12" db="EMBL/GenBank/DDBJ databases">
        <authorList>
            <person name="Tikhonova T.V."/>
            <person name="Pavlov A.R."/>
            <person name="Beletsky A.V."/>
            <person name="Mardanov A.V."/>
            <person name="Sorokin D.Y."/>
            <person name="Ravin N.V."/>
            <person name="Popov V.O."/>
        </authorList>
    </citation>
    <scope>NUCLEOTIDE SEQUENCE</scope>
    <source>
        <strain evidence="2">DSM 14787</strain>
    </source>
</reference>
<feature type="compositionally biased region" description="Basic residues" evidence="1">
    <location>
        <begin position="23"/>
        <end position="32"/>
    </location>
</feature>
<accession>L0DYI7</accession>
<dbReference type="Proteomes" id="UP000010809">
    <property type="component" value="Chromosome"/>
</dbReference>
<keyword evidence="3" id="KW-1185">Reference proteome</keyword>
<evidence type="ECO:0000313" key="2">
    <source>
        <dbReference type="EMBL" id="AGA34664.1"/>
    </source>
</evidence>
<organism evidence="2 3">
    <name type="scientific">Thioalkalivibrio nitratireducens (strain DSM 14787 / UNIQEM 213 / ALEN2)</name>
    <dbReference type="NCBI Taxonomy" id="1255043"/>
    <lineage>
        <taxon>Bacteria</taxon>
        <taxon>Pseudomonadati</taxon>
        <taxon>Pseudomonadota</taxon>
        <taxon>Gammaproteobacteria</taxon>
        <taxon>Chromatiales</taxon>
        <taxon>Ectothiorhodospiraceae</taxon>
        <taxon>Thioalkalivibrio</taxon>
    </lineage>
</organism>
<dbReference type="STRING" id="1255043.TVNIR_3028"/>
<evidence type="ECO:0000313" key="3">
    <source>
        <dbReference type="Proteomes" id="UP000010809"/>
    </source>
</evidence>
<protein>
    <submittedName>
        <fullName evidence="2">Uncharacterized protein</fullName>
    </submittedName>
</protein>
<dbReference type="HOGENOM" id="CLU_2262540_0_0_6"/>
<dbReference type="EMBL" id="CP003989">
    <property type="protein sequence ID" value="AGA34664.1"/>
    <property type="molecule type" value="Genomic_DNA"/>
</dbReference>
<evidence type="ECO:0000256" key="1">
    <source>
        <dbReference type="SAM" id="MobiDB-lite"/>
    </source>
</evidence>
<dbReference type="KEGG" id="tni:TVNIR_3028"/>
<proteinExistence type="predicted"/>
<name>L0DYI7_THIND</name>
<feature type="region of interest" description="Disordered" evidence="1">
    <location>
        <begin position="22"/>
        <end position="55"/>
    </location>
</feature>
<dbReference type="AlphaFoldDB" id="L0DYI7"/>
<gene>
    <name evidence="2" type="ordered locus">TVNIR_3028</name>
</gene>
<sequence>MQAVHPAADLGDTDRQVQAVIARRGRPGKTQKPHGQPDTNCAGRRSRAHKPPLRGDALNRRLALILANGPRCRMPHAQRTTWGYVGMAPLAPAVRHVRAFSGV</sequence>